<dbReference type="AlphaFoldDB" id="A0A1R3RQ64"/>
<organism evidence="2 3">
    <name type="scientific">Aspergillus carbonarius (strain ITEM 5010)</name>
    <dbReference type="NCBI Taxonomy" id="602072"/>
    <lineage>
        <taxon>Eukaryota</taxon>
        <taxon>Fungi</taxon>
        <taxon>Dikarya</taxon>
        <taxon>Ascomycota</taxon>
        <taxon>Pezizomycotina</taxon>
        <taxon>Eurotiomycetes</taxon>
        <taxon>Eurotiomycetidae</taxon>
        <taxon>Eurotiales</taxon>
        <taxon>Aspergillaceae</taxon>
        <taxon>Aspergillus</taxon>
        <taxon>Aspergillus subgen. Circumdati</taxon>
    </lineage>
</organism>
<dbReference type="EMBL" id="KV907498">
    <property type="protein sequence ID" value="OOF96623.1"/>
    <property type="molecule type" value="Genomic_DNA"/>
</dbReference>
<feature type="region of interest" description="Disordered" evidence="1">
    <location>
        <begin position="1"/>
        <end position="33"/>
    </location>
</feature>
<dbReference type="PANTHER" id="PTHR23250:SF1">
    <property type="entry name" value="TECTONIN BETA-PROPELLER REPEAT-CONTAINING PROTEIN 1"/>
    <property type="match status" value="1"/>
</dbReference>
<proteinExistence type="predicted"/>
<dbReference type="VEuPathDB" id="FungiDB:ASPCADRAFT_514887"/>
<evidence type="ECO:0000313" key="2">
    <source>
        <dbReference type="EMBL" id="OOF96623.1"/>
    </source>
</evidence>
<keyword evidence="3" id="KW-1185">Reference proteome</keyword>
<dbReference type="InterPro" id="IPR051513">
    <property type="entry name" value="Tectonin_beta-prop"/>
</dbReference>
<dbReference type="Gene3D" id="1.25.40.10">
    <property type="entry name" value="Tetratricopeptide repeat domain"/>
    <property type="match status" value="1"/>
</dbReference>
<evidence type="ECO:0008006" key="4">
    <source>
        <dbReference type="Google" id="ProtNLM"/>
    </source>
</evidence>
<feature type="compositionally biased region" description="Basic and acidic residues" evidence="1">
    <location>
        <begin position="551"/>
        <end position="561"/>
    </location>
</feature>
<feature type="region of interest" description="Disordered" evidence="1">
    <location>
        <begin position="551"/>
        <end position="601"/>
    </location>
</feature>
<name>A0A1R3RQ64_ASPC5</name>
<feature type="region of interest" description="Disordered" evidence="1">
    <location>
        <begin position="48"/>
        <end position="135"/>
    </location>
</feature>
<dbReference type="STRING" id="602072.A0A1R3RQ64"/>
<protein>
    <recommendedName>
        <fullName evidence="4">Peroxin/Ferlin domain-containing protein</fullName>
    </recommendedName>
</protein>
<sequence length="1280" mass="145333">MDPNTGNIALIDNTAPRRQSDTPTAAGGSHVSRKWTRVSIRSELAKRKYAKWQPDRLGLTDDDDNGDSATAAEASRRPSDGRDLSATETATTNTNTPSRSPSQQPTPPSQEVDTIDFAPQDTNNTAPKQPTLKGLKPNTELDILYENQRGWFFFGIPLYSHSSLLNFDPSAWMTADHRDSPVDITNAQVPDPSWVWAWRSWYVDMSGDVDDQGWQYSFSFASRAWHGSHPWFHSFVRRRRWVRVRVKRLVDRRGRTGLEMAHRLNEDYFTIHSGKNKRAASEAGMTTASAGYYTNGSLSRATTKVNDEEEAPVEEIADIPALMHALRVAIVDREKVDALDRFLEEGGEELFYLDEQIPEIMSMFVFQASRWQLLTHLTDVIDDLSQKTSQASGTEATELQRKLDHLQKATEAARRHLTGPEVLRTENRDSKMGMLDLTPAPKRGSLLARYSGKFSFKPMDDGGEIKGIPKEAEVDNGAEEPLFFLYPRWATSAVHQRRLISSVRYTASSLAGRGERLYCASAARGQLIERSGPISREWRRWVSVESGSGGEKVEIKEEIENGKGQNQEISSLGEKKELKEEGAQRDIAQEANGDEQSQQDTTIHREIYEGAPAPTDEQRERQRHVFNLSTGRKGMRSVAAVSGESSAIALRRLSHRDRLKLKYRVFLAKYQSCHRLDDRWNKWIKIRDLLEDMYKNTQVWEKTEVKQKEMLLPEETVAILAGVTDMALKENIWYVPVHNGCKVHVLHPRQSQGRFRKVILSGSERVIAMVSDNIAEARALQERNDPLVDIRIPVVPVIPSVEAMKRQNIPVPLIRGVWDIQTAVKNPAQLHLILPAGETLSCVRDFAEHVEELTRSKKSYNSKIPCPHKLQVARALVQLFRNRSYSSFISTAALNRAMSYLLDQELLRSARAIFLRSEHLATVDTFNILLKSSAKRQDLVFFHHILLTMSRLNIRPDSRTWLALLGCLVSTKAKTDLVDYIVRRGYLDDTGAMRSALHLTLPNTFRAHLESGQSVDSFIRKTAETCGASCFAPSLVTQMFDVTVRLRDFAAMDRLFQICKHQDLTFSSATVAQIMSLFRADVPTALGYLFRCLERPETKLDRYTWERLFLVAFRGEYYNVCRVLWRYACMTGNVTYKMKRAVVTSLIRNVPRKPEVNVHTIWDVSAGKVIVGLDLHCPDSKFQAKVLENLPAEYRTNPVAYLCSGFSSTGEEREQQIRLASALAEHDIQVGAWHRPQLPLMIMLEAALVLDLEWRNVPRPVHWLVQNAIRVQVRKSLIPH</sequence>
<dbReference type="Proteomes" id="UP000188318">
    <property type="component" value="Unassembled WGS sequence"/>
</dbReference>
<evidence type="ECO:0000313" key="3">
    <source>
        <dbReference type="Proteomes" id="UP000188318"/>
    </source>
</evidence>
<accession>A0A1R3RQ64</accession>
<gene>
    <name evidence="2" type="ORF">ASPCADRAFT_514887</name>
</gene>
<dbReference type="PANTHER" id="PTHR23250">
    <property type="entry name" value="DYSFERLIN-RELATED"/>
    <property type="match status" value="1"/>
</dbReference>
<evidence type="ECO:0000256" key="1">
    <source>
        <dbReference type="SAM" id="MobiDB-lite"/>
    </source>
</evidence>
<reference evidence="3" key="1">
    <citation type="journal article" date="2017" name="Genome Biol.">
        <title>Comparative genomics reveals high biological diversity and specific adaptations in the industrially and medically important fungal genus Aspergillus.</title>
        <authorList>
            <person name="de Vries R.P."/>
            <person name="Riley R."/>
            <person name="Wiebenga A."/>
            <person name="Aguilar-Osorio G."/>
            <person name="Amillis S."/>
            <person name="Uchima C.A."/>
            <person name="Anderluh G."/>
            <person name="Asadollahi M."/>
            <person name="Askin M."/>
            <person name="Barry K."/>
            <person name="Battaglia E."/>
            <person name="Bayram O."/>
            <person name="Benocci T."/>
            <person name="Braus-Stromeyer S.A."/>
            <person name="Caldana C."/>
            <person name="Canovas D."/>
            <person name="Cerqueira G.C."/>
            <person name="Chen F."/>
            <person name="Chen W."/>
            <person name="Choi C."/>
            <person name="Clum A."/>
            <person name="Dos Santos R.A."/>
            <person name="Damasio A.R."/>
            <person name="Diallinas G."/>
            <person name="Emri T."/>
            <person name="Fekete E."/>
            <person name="Flipphi M."/>
            <person name="Freyberg S."/>
            <person name="Gallo A."/>
            <person name="Gournas C."/>
            <person name="Habgood R."/>
            <person name="Hainaut M."/>
            <person name="Harispe M.L."/>
            <person name="Henrissat B."/>
            <person name="Hilden K.S."/>
            <person name="Hope R."/>
            <person name="Hossain A."/>
            <person name="Karabika E."/>
            <person name="Karaffa L."/>
            <person name="Karanyi Z."/>
            <person name="Krasevec N."/>
            <person name="Kuo A."/>
            <person name="Kusch H."/>
            <person name="LaButti K."/>
            <person name="Lagendijk E.L."/>
            <person name="Lapidus A."/>
            <person name="Levasseur A."/>
            <person name="Lindquist E."/>
            <person name="Lipzen A."/>
            <person name="Logrieco A.F."/>
            <person name="MacCabe A."/>
            <person name="Maekelae M.R."/>
            <person name="Malavazi I."/>
            <person name="Melin P."/>
            <person name="Meyer V."/>
            <person name="Mielnichuk N."/>
            <person name="Miskei M."/>
            <person name="Molnar A.P."/>
            <person name="Mule G."/>
            <person name="Ngan C.Y."/>
            <person name="Orejas M."/>
            <person name="Orosz E."/>
            <person name="Ouedraogo J.P."/>
            <person name="Overkamp K.M."/>
            <person name="Park H.-S."/>
            <person name="Perrone G."/>
            <person name="Piumi F."/>
            <person name="Punt P.J."/>
            <person name="Ram A.F."/>
            <person name="Ramon A."/>
            <person name="Rauscher S."/>
            <person name="Record E."/>
            <person name="Riano-Pachon D.M."/>
            <person name="Robert V."/>
            <person name="Roehrig J."/>
            <person name="Ruller R."/>
            <person name="Salamov A."/>
            <person name="Salih N.S."/>
            <person name="Samson R.A."/>
            <person name="Sandor E."/>
            <person name="Sanguinetti M."/>
            <person name="Schuetze T."/>
            <person name="Sepcic K."/>
            <person name="Shelest E."/>
            <person name="Sherlock G."/>
            <person name="Sophianopoulou V."/>
            <person name="Squina F.M."/>
            <person name="Sun H."/>
            <person name="Susca A."/>
            <person name="Todd R.B."/>
            <person name="Tsang A."/>
            <person name="Unkles S.E."/>
            <person name="van de Wiele N."/>
            <person name="van Rossen-Uffink D."/>
            <person name="Oliveira J.V."/>
            <person name="Vesth T.C."/>
            <person name="Visser J."/>
            <person name="Yu J.-H."/>
            <person name="Zhou M."/>
            <person name="Andersen M.R."/>
            <person name="Archer D.B."/>
            <person name="Baker S.E."/>
            <person name="Benoit I."/>
            <person name="Brakhage A.A."/>
            <person name="Braus G.H."/>
            <person name="Fischer R."/>
            <person name="Frisvad J.C."/>
            <person name="Goldman G.H."/>
            <person name="Houbraken J."/>
            <person name="Oakley B."/>
            <person name="Pocsi I."/>
            <person name="Scazzocchio C."/>
            <person name="Seiboth B."/>
            <person name="vanKuyk P.A."/>
            <person name="Wortman J."/>
            <person name="Dyer P.S."/>
            <person name="Grigoriev I.V."/>
        </authorList>
    </citation>
    <scope>NUCLEOTIDE SEQUENCE [LARGE SCALE GENOMIC DNA]</scope>
    <source>
        <strain evidence="3">ITEM 5010</strain>
    </source>
</reference>
<feature type="compositionally biased region" description="Low complexity" evidence="1">
    <location>
        <begin position="86"/>
        <end position="103"/>
    </location>
</feature>
<feature type="compositionally biased region" description="Basic and acidic residues" evidence="1">
    <location>
        <begin position="573"/>
        <end position="588"/>
    </location>
</feature>
<dbReference type="OrthoDB" id="72441at2759"/>
<dbReference type="InterPro" id="IPR011990">
    <property type="entry name" value="TPR-like_helical_dom_sf"/>
</dbReference>
<feature type="compositionally biased region" description="Basic and acidic residues" evidence="1">
    <location>
        <begin position="74"/>
        <end position="85"/>
    </location>
</feature>
<dbReference type="OMA" id="YLFRCLE"/>